<name>A0A8D5ESU6_RALSL</name>
<sequence length="151" mass="17043">MPHAAFADDQLDADLLDELTLEFLHAHAGRRADVNQLESAIVRLPDNRARVKSCTVFQVDRPLASLFDQAPVRHVTAGHQSAGQGDNIANIEAQQIFVLDGVVDIDFRGTVRDRQALNYSIGYHRLHRHETIAYTSEHSTRVRRLADSFFR</sequence>
<reference evidence="1" key="1">
    <citation type="submission" date="2020-06" db="EMBL/GenBank/DDBJ databases">
        <title>Comparative genome analysis of Ralstonia solanacearum.</title>
        <authorList>
            <person name="Iiyama K."/>
            <person name="Kodama S."/>
            <person name="Furuya N."/>
        </authorList>
    </citation>
    <scope>NUCLEOTIDE SEQUENCE</scope>
    <source>
        <strain evidence="1">MAFF 211479</strain>
        <strain evidence="2">MAFF 211480</strain>
    </source>
</reference>
<proteinExistence type="predicted"/>
<dbReference type="EMBL" id="LC557113">
    <property type="protein sequence ID" value="BCI56330.1"/>
    <property type="molecule type" value="Genomic_DNA"/>
</dbReference>
<evidence type="ECO:0000313" key="1">
    <source>
        <dbReference type="EMBL" id="BCI56292.1"/>
    </source>
</evidence>
<organism evidence="1">
    <name type="scientific">Ralstonia solanacearum</name>
    <name type="common">Pseudomonas solanacearum</name>
    <dbReference type="NCBI Taxonomy" id="305"/>
    <lineage>
        <taxon>Bacteria</taxon>
        <taxon>Pseudomonadati</taxon>
        <taxon>Pseudomonadota</taxon>
        <taxon>Betaproteobacteria</taxon>
        <taxon>Burkholderiales</taxon>
        <taxon>Burkholderiaceae</taxon>
        <taxon>Ralstonia</taxon>
        <taxon>Ralstonia solanacearum species complex</taxon>
    </lineage>
</organism>
<evidence type="ECO:0000313" key="2">
    <source>
        <dbReference type="EMBL" id="BCI56330.1"/>
    </source>
</evidence>
<accession>A0A8D5ESU6</accession>
<dbReference type="EMBL" id="LC557107">
    <property type="protein sequence ID" value="BCI56292.1"/>
    <property type="molecule type" value="Genomic_DNA"/>
</dbReference>
<dbReference type="AlphaFoldDB" id="A0A8D5ESU6"/>
<protein>
    <submittedName>
        <fullName evidence="1">Uncharacterized protein</fullName>
    </submittedName>
</protein>